<keyword evidence="3" id="KW-1185">Reference proteome</keyword>
<gene>
    <name evidence="2" type="ORF">GWK09_12365</name>
</gene>
<name>A0A6P0UHN3_9FLAO</name>
<evidence type="ECO:0000313" key="2">
    <source>
        <dbReference type="EMBL" id="NER11319.1"/>
    </source>
</evidence>
<sequence length="169" mass="18980">MLKPAAEDKEEPVKEIFWEIKAYKIFETLLDVKAIDKDGNRHDIRAIQNSDDVNILDVKAFIHGERLPVKLIIKNNERYYPLKAIDSEGNLIDIKAITTDGKILPVKGVSKTGNVVHLRAIAEDQSFYDIIAMSPDTKFNHVKGIKMTDSPVEAIINGVSIFAHVKSIK</sequence>
<protein>
    <recommendedName>
        <fullName evidence="1">DUF7486 domain-containing protein</fullName>
    </recommendedName>
</protein>
<organism evidence="2 3">
    <name type="scientific">Muriicola jejuensis</name>
    <dbReference type="NCBI Taxonomy" id="504488"/>
    <lineage>
        <taxon>Bacteria</taxon>
        <taxon>Pseudomonadati</taxon>
        <taxon>Bacteroidota</taxon>
        <taxon>Flavobacteriia</taxon>
        <taxon>Flavobacteriales</taxon>
        <taxon>Flavobacteriaceae</taxon>
        <taxon>Muriicola</taxon>
    </lineage>
</organism>
<evidence type="ECO:0000313" key="3">
    <source>
        <dbReference type="Proteomes" id="UP000468443"/>
    </source>
</evidence>
<dbReference type="AlphaFoldDB" id="A0A6P0UHN3"/>
<feature type="domain" description="DUF7486" evidence="1">
    <location>
        <begin position="14"/>
        <end position="168"/>
    </location>
</feature>
<dbReference type="Pfam" id="PF24307">
    <property type="entry name" value="DUF7486"/>
    <property type="match status" value="1"/>
</dbReference>
<proteinExistence type="predicted"/>
<reference evidence="2 3" key="1">
    <citation type="submission" date="2020-01" db="EMBL/GenBank/DDBJ databases">
        <title>Muriicola jejuensis KCTC 22299.</title>
        <authorList>
            <person name="Wang G."/>
        </authorList>
    </citation>
    <scope>NUCLEOTIDE SEQUENCE [LARGE SCALE GENOMIC DNA]</scope>
    <source>
        <strain evidence="2 3">KCTC 22299</strain>
    </source>
</reference>
<evidence type="ECO:0000259" key="1">
    <source>
        <dbReference type="Pfam" id="PF24307"/>
    </source>
</evidence>
<dbReference type="RefSeq" id="WP_163693775.1">
    <property type="nucleotide sequence ID" value="NZ_FXTW01000003.1"/>
</dbReference>
<dbReference type="EMBL" id="JAABOP010000004">
    <property type="protein sequence ID" value="NER11319.1"/>
    <property type="molecule type" value="Genomic_DNA"/>
</dbReference>
<accession>A0A6P0UHN3</accession>
<dbReference type="InterPro" id="IPR055909">
    <property type="entry name" value="DUF7486"/>
</dbReference>
<dbReference type="Proteomes" id="UP000468443">
    <property type="component" value="Unassembled WGS sequence"/>
</dbReference>
<comment type="caution">
    <text evidence="2">The sequence shown here is derived from an EMBL/GenBank/DDBJ whole genome shotgun (WGS) entry which is preliminary data.</text>
</comment>